<evidence type="ECO:0000313" key="1">
    <source>
        <dbReference type="EMBL" id="PRX56747.1"/>
    </source>
</evidence>
<comment type="caution">
    <text evidence="1">The sequence shown here is derived from an EMBL/GenBank/DDBJ whole genome shotgun (WGS) entry which is preliminary data.</text>
</comment>
<evidence type="ECO:0000313" key="2">
    <source>
        <dbReference type="Proteomes" id="UP000237640"/>
    </source>
</evidence>
<accession>A0A2T0MGN7</accession>
<proteinExistence type="predicted"/>
<dbReference type="EMBL" id="PVYX01000001">
    <property type="protein sequence ID" value="PRX56747.1"/>
    <property type="molecule type" value="Genomic_DNA"/>
</dbReference>
<organism evidence="1 2">
    <name type="scientific">Flagellimonas meridianipacifica</name>
    <dbReference type="NCBI Taxonomy" id="1080225"/>
    <lineage>
        <taxon>Bacteria</taxon>
        <taxon>Pseudomonadati</taxon>
        <taxon>Bacteroidota</taxon>
        <taxon>Flavobacteriia</taxon>
        <taxon>Flavobacteriales</taxon>
        <taxon>Flavobacteriaceae</taxon>
        <taxon>Flagellimonas</taxon>
    </lineage>
</organism>
<sequence>MKNIAFPLIALFLVSSILTPSLLPIIDEDIDIVLLTDTNEEEKQGEKESEKKFDEKDLFLNNFQHIYSDLIQSQEHTHLEYVVHNSDFVLDILLPPPRKV</sequence>
<gene>
    <name evidence="1" type="ORF">CLV81_0744</name>
</gene>
<dbReference type="AlphaFoldDB" id="A0A2T0MGN7"/>
<keyword evidence="2" id="KW-1185">Reference proteome</keyword>
<name>A0A2T0MGN7_9FLAO</name>
<dbReference type="Proteomes" id="UP000237640">
    <property type="component" value="Unassembled WGS sequence"/>
</dbReference>
<reference evidence="1 2" key="1">
    <citation type="submission" date="2018-03" db="EMBL/GenBank/DDBJ databases">
        <title>Genomic Encyclopedia of Archaeal and Bacterial Type Strains, Phase II (KMG-II): from individual species to whole genera.</title>
        <authorList>
            <person name="Goeker M."/>
        </authorList>
    </citation>
    <scope>NUCLEOTIDE SEQUENCE [LARGE SCALE GENOMIC DNA]</scope>
    <source>
        <strain evidence="1 2">DSM 25027</strain>
    </source>
</reference>
<dbReference type="OrthoDB" id="1450107at2"/>
<protein>
    <submittedName>
        <fullName evidence="1">Uncharacterized protein</fullName>
    </submittedName>
</protein>
<dbReference type="RefSeq" id="WP_106143691.1">
    <property type="nucleotide sequence ID" value="NZ_PVYX01000001.1"/>
</dbReference>